<feature type="signal peptide" evidence="1">
    <location>
        <begin position="1"/>
        <end position="18"/>
    </location>
</feature>
<reference evidence="2 3" key="1">
    <citation type="submission" date="2019-09" db="EMBL/GenBank/DDBJ databases">
        <authorList>
            <person name="Kevbrin V."/>
            <person name="Grouzdev D.S."/>
        </authorList>
    </citation>
    <scope>NUCLEOTIDE SEQUENCE [LARGE SCALE GENOMIC DNA]</scope>
    <source>
        <strain evidence="2 3">G-192</strain>
    </source>
</reference>
<accession>A0A5M6ZG41</accession>
<comment type="caution">
    <text evidence="2">The sequence shown here is derived from an EMBL/GenBank/DDBJ whole genome shotgun (WGS) entry which is preliminary data.</text>
</comment>
<evidence type="ECO:0000313" key="2">
    <source>
        <dbReference type="EMBL" id="KAA5803716.1"/>
    </source>
</evidence>
<gene>
    <name evidence="2" type="ORF">F1654_07900</name>
</gene>
<sequence length="250" mass="26135">MIAAALAFLALATAPSDAAGEAYQRGAWGEAEAAAAQAPDAQTLTLAAQAALAPLMLGEMTHAPRSERRAAARRAQTLARAALEADPDHAPAHLRLAAALGFEARYVSSVRAALMGLPQEGRRHIETAMALDPEDPWGEGMLGAWHMEVARRGRPGLFGSDAEEGLTLYRAAAARAGEDPSLAFHFALALIAADPEAHGAEAQALLEQAQDADAPGAFEDAIRAEAGRLKTLLASDPAGARREAVRRLEE</sequence>
<feature type="chain" id="PRO_5024377689" description="Tetratricopeptide repeat protein" evidence="1">
    <location>
        <begin position="19"/>
        <end position="250"/>
    </location>
</feature>
<dbReference type="RefSeq" id="WP_150022984.1">
    <property type="nucleotide sequence ID" value="NZ_VWOJ01000002.1"/>
</dbReference>
<dbReference type="SUPFAM" id="SSF48452">
    <property type="entry name" value="TPR-like"/>
    <property type="match status" value="1"/>
</dbReference>
<dbReference type="Gene3D" id="1.25.40.10">
    <property type="entry name" value="Tetratricopeptide repeat domain"/>
    <property type="match status" value="1"/>
</dbReference>
<proteinExistence type="predicted"/>
<dbReference type="EMBL" id="VWOJ01000002">
    <property type="protein sequence ID" value="KAA5803716.1"/>
    <property type="molecule type" value="Genomic_DNA"/>
</dbReference>
<protein>
    <recommendedName>
        <fullName evidence="4">Tetratricopeptide repeat protein</fullName>
    </recommendedName>
</protein>
<dbReference type="AlphaFoldDB" id="A0A5M6ZG41"/>
<keyword evidence="3" id="KW-1185">Reference proteome</keyword>
<evidence type="ECO:0000256" key="1">
    <source>
        <dbReference type="SAM" id="SignalP"/>
    </source>
</evidence>
<dbReference type="Proteomes" id="UP000325122">
    <property type="component" value="Unassembled WGS sequence"/>
</dbReference>
<evidence type="ECO:0008006" key="4">
    <source>
        <dbReference type="Google" id="ProtNLM"/>
    </source>
</evidence>
<keyword evidence="1" id="KW-0732">Signal</keyword>
<evidence type="ECO:0000313" key="3">
    <source>
        <dbReference type="Proteomes" id="UP000325122"/>
    </source>
</evidence>
<name>A0A5M6ZG41_9PROT</name>
<organism evidence="2 3">
    <name type="scientific">Alkalicaulis satelles</name>
    <dbReference type="NCBI Taxonomy" id="2609175"/>
    <lineage>
        <taxon>Bacteria</taxon>
        <taxon>Pseudomonadati</taxon>
        <taxon>Pseudomonadota</taxon>
        <taxon>Alphaproteobacteria</taxon>
        <taxon>Maricaulales</taxon>
        <taxon>Maricaulaceae</taxon>
        <taxon>Alkalicaulis</taxon>
    </lineage>
</organism>
<dbReference type="InterPro" id="IPR011990">
    <property type="entry name" value="TPR-like_helical_dom_sf"/>
</dbReference>